<dbReference type="Proteomes" id="UP001141327">
    <property type="component" value="Unassembled WGS sequence"/>
</dbReference>
<evidence type="ECO:0000313" key="3">
    <source>
        <dbReference type="Proteomes" id="UP001141327"/>
    </source>
</evidence>
<proteinExistence type="predicted"/>
<accession>A0ABQ8UMH4</accession>
<gene>
    <name evidence="2" type="ORF">PAPYR_4532</name>
</gene>
<sequence length="436" mass="46067">MTARLIIRNLSGHTLVPVSAKEPIVLHGELESIHFRGVSPGQTEELRLKTTPGSIQGIEGSLSLAIGETGELLVLLWRVPVGGASEFLGNTEGKTQTVAPANAPIFPTSCEIVERGANPVVIYTLYPPGTQLPKGQQEAQTTTTEYHVAAPAGESRGGGLVGPGEEFKSPPSVPARDRLPTIGKAWVEAAGGVPVAVPIAHQPGEGAPPTQAMPDMETPAQLPAETPPPKVELLPAQPHAELPPMPPEVERNMARQLQAEGVERGTVPMETEEEPPQGLNVEGGVEPLPMPSPVAPAPSPVYQHPLEKFPAREHRGEVLRPTPRSRVEKIMVGPIQPELPPPSSVPHVEKPHEGQLSDWPDAGGIDAFPPARLGTAGPGEEETTQSRKAAHYEQLAAALAAATEQPCKVVPLVLGLAMKDALTLMDMRSKVAWGPP</sequence>
<evidence type="ECO:0000313" key="2">
    <source>
        <dbReference type="EMBL" id="KAJ4459483.1"/>
    </source>
</evidence>
<feature type="region of interest" description="Disordered" evidence="1">
    <location>
        <begin position="334"/>
        <end position="388"/>
    </location>
</feature>
<evidence type="ECO:0000256" key="1">
    <source>
        <dbReference type="SAM" id="MobiDB-lite"/>
    </source>
</evidence>
<keyword evidence="3" id="KW-1185">Reference proteome</keyword>
<comment type="caution">
    <text evidence="2">The sequence shown here is derived from an EMBL/GenBank/DDBJ whole genome shotgun (WGS) entry which is preliminary data.</text>
</comment>
<protein>
    <submittedName>
        <fullName evidence="2">Uncharacterized protein</fullName>
    </submittedName>
</protein>
<dbReference type="EMBL" id="JAPMOS010000019">
    <property type="protein sequence ID" value="KAJ4459483.1"/>
    <property type="molecule type" value="Genomic_DNA"/>
</dbReference>
<feature type="region of interest" description="Disordered" evidence="1">
    <location>
        <begin position="203"/>
        <end position="227"/>
    </location>
</feature>
<reference evidence="2" key="1">
    <citation type="journal article" date="2022" name="bioRxiv">
        <title>Genomics of Preaxostyla Flagellates Illuminates Evolutionary Transitions and the Path Towards Mitochondrial Loss.</title>
        <authorList>
            <person name="Novak L.V.F."/>
            <person name="Treitli S.C."/>
            <person name="Pyrih J."/>
            <person name="Halakuc P."/>
            <person name="Pipaliya S.V."/>
            <person name="Vacek V."/>
            <person name="Brzon O."/>
            <person name="Soukal P."/>
            <person name="Eme L."/>
            <person name="Dacks J.B."/>
            <person name="Karnkowska A."/>
            <person name="Elias M."/>
            <person name="Hampl V."/>
        </authorList>
    </citation>
    <scope>NUCLEOTIDE SEQUENCE</scope>
    <source>
        <strain evidence="2">RCP-MX</strain>
    </source>
</reference>
<organism evidence="2 3">
    <name type="scientific">Paratrimastix pyriformis</name>
    <dbReference type="NCBI Taxonomy" id="342808"/>
    <lineage>
        <taxon>Eukaryota</taxon>
        <taxon>Metamonada</taxon>
        <taxon>Preaxostyla</taxon>
        <taxon>Paratrimastigidae</taxon>
        <taxon>Paratrimastix</taxon>
    </lineage>
</organism>
<name>A0ABQ8UMH4_9EUKA</name>